<organism evidence="2 3">
    <name type="scientific">Aldrovandia affinis</name>
    <dbReference type="NCBI Taxonomy" id="143900"/>
    <lineage>
        <taxon>Eukaryota</taxon>
        <taxon>Metazoa</taxon>
        <taxon>Chordata</taxon>
        <taxon>Craniata</taxon>
        <taxon>Vertebrata</taxon>
        <taxon>Euteleostomi</taxon>
        <taxon>Actinopterygii</taxon>
        <taxon>Neopterygii</taxon>
        <taxon>Teleostei</taxon>
        <taxon>Notacanthiformes</taxon>
        <taxon>Halosauridae</taxon>
        <taxon>Aldrovandia</taxon>
    </lineage>
</organism>
<keyword evidence="3" id="KW-1185">Reference proteome</keyword>
<dbReference type="Proteomes" id="UP001221898">
    <property type="component" value="Unassembled WGS sequence"/>
</dbReference>
<accession>A0AAD7T6R3</accession>
<proteinExistence type="predicted"/>
<comment type="caution">
    <text evidence="2">The sequence shown here is derived from an EMBL/GenBank/DDBJ whole genome shotgun (WGS) entry which is preliminary data.</text>
</comment>
<evidence type="ECO:0000313" key="3">
    <source>
        <dbReference type="Proteomes" id="UP001221898"/>
    </source>
</evidence>
<sequence length="94" mass="9807">MSPAQSKAAEVIDCDACFQCTFPVACQADAGWQARPTPDSSHAAGRSRGDALSDTDPPPPSRARNVIPDSSRACTPRSLCACREVPMVNLSAGC</sequence>
<feature type="region of interest" description="Disordered" evidence="1">
    <location>
        <begin position="32"/>
        <end position="72"/>
    </location>
</feature>
<dbReference type="EMBL" id="JAINUG010000010">
    <property type="protein sequence ID" value="KAJ8415008.1"/>
    <property type="molecule type" value="Genomic_DNA"/>
</dbReference>
<dbReference type="AlphaFoldDB" id="A0AAD7T6R3"/>
<name>A0AAD7T6R3_9TELE</name>
<reference evidence="2" key="1">
    <citation type="journal article" date="2023" name="Science">
        <title>Genome structures resolve the early diversification of teleost fishes.</title>
        <authorList>
            <person name="Parey E."/>
            <person name="Louis A."/>
            <person name="Montfort J."/>
            <person name="Bouchez O."/>
            <person name="Roques C."/>
            <person name="Iampietro C."/>
            <person name="Lluch J."/>
            <person name="Castinel A."/>
            <person name="Donnadieu C."/>
            <person name="Desvignes T."/>
            <person name="Floi Bucao C."/>
            <person name="Jouanno E."/>
            <person name="Wen M."/>
            <person name="Mejri S."/>
            <person name="Dirks R."/>
            <person name="Jansen H."/>
            <person name="Henkel C."/>
            <person name="Chen W.J."/>
            <person name="Zahm M."/>
            <person name="Cabau C."/>
            <person name="Klopp C."/>
            <person name="Thompson A.W."/>
            <person name="Robinson-Rechavi M."/>
            <person name="Braasch I."/>
            <person name="Lecointre G."/>
            <person name="Bobe J."/>
            <person name="Postlethwait J.H."/>
            <person name="Berthelot C."/>
            <person name="Roest Crollius H."/>
            <person name="Guiguen Y."/>
        </authorList>
    </citation>
    <scope>NUCLEOTIDE SEQUENCE</scope>
    <source>
        <strain evidence="2">NC1722</strain>
    </source>
</reference>
<protein>
    <submittedName>
        <fullName evidence="2">Uncharacterized protein</fullName>
    </submittedName>
</protein>
<evidence type="ECO:0000256" key="1">
    <source>
        <dbReference type="SAM" id="MobiDB-lite"/>
    </source>
</evidence>
<evidence type="ECO:0000313" key="2">
    <source>
        <dbReference type="EMBL" id="KAJ8415008.1"/>
    </source>
</evidence>
<gene>
    <name evidence="2" type="ORF">AAFF_G00007060</name>
</gene>